<name>A0AAD4ZBC9_PRUDU</name>
<reference evidence="1 2" key="1">
    <citation type="journal article" date="2022" name="G3 (Bethesda)">
        <title>Whole-genome sequence and methylome profiling of the almond [Prunus dulcis (Mill.) D.A. Webb] cultivar 'Nonpareil'.</title>
        <authorList>
            <person name="D'Amico-Willman K.M."/>
            <person name="Ouma W.Z."/>
            <person name="Meulia T."/>
            <person name="Sideli G.M."/>
            <person name="Gradziel T.M."/>
            <person name="Fresnedo-Ramirez J."/>
        </authorList>
    </citation>
    <scope>NUCLEOTIDE SEQUENCE [LARGE SCALE GENOMIC DNA]</scope>
    <source>
        <strain evidence="1">Clone GOH B32 T37-40</strain>
    </source>
</reference>
<dbReference type="AlphaFoldDB" id="A0AAD4ZBC9"/>
<sequence>MLEKSLKFDSRSAVGSCVIGGTMTVHLKNKLTHTASLETSGESSCAAAPDHILRDFHQTVLSDHFRSAVLTVAAEFDPSLPLLSVRLERERERERG</sequence>
<proteinExistence type="predicted"/>
<dbReference type="EMBL" id="JAJFAZ020000003">
    <property type="protein sequence ID" value="KAI5339414.1"/>
    <property type="molecule type" value="Genomic_DNA"/>
</dbReference>
<dbReference type="Proteomes" id="UP001054821">
    <property type="component" value="Chromosome 3"/>
</dbReference>
<comment type="caution">
    <text evidence="1">The sequence shown here is derived from an EMBL/GenBank/DDBJ whole genome shotgun (WGS) entry which is preliminary data.</text>
</comment>
<organism evidence="1 2">
    <name type="scientific">Prunus dulcis</name>
    <name type="common">Almond</name>
    <name type="synonym">Amygdalus dulcis</name>
    <dbReference type="NCBI Taxonomy" id="3755"/>
    <lineage>
        <taxon>Eukaryota</taxon>
        <taxon>Viridiplantae</taxon>
        <taxon>Streptophyta</taxon>
        <taxon>Embryophyta</taxon>
        <taxon>Tracheophyta</taxon>
        <taxon>Spermatophyta</taxon>
        <taxon>Magnoliopsida</taxon>
        <taxon>eudicotyledons</taxon>
        <taxon>Gunneridae</taxon>
        <taxon>Pentapetalae</taxon>
        <taxon>rosids</taxon>
        <taxon>fabids</taxon>
        <taxon>Rosales</taxon>
        <taxon>Rosaceae</taxon>
        <taxon>Amygdaloideae</taxon>
        <taxon>Amygdaleae</taxon>
        <taxon>Prunus</taxon>
    </lineage>
</organism>
<protein>
    <submittedName>
        <fullName evidence="1">Uncharacterized protein</fullName>
    </submittedName>
</protein>
<gene>
    <name evidence="1" type="ORF">L3X38_018686</name>
</gene>
<evidence type="ECO:0000313" key="2">
    <source>
        <dbReference type="Proteomes" id="UP001054821"/>
    </source>
</evidence>
<keyword evidence="2" id="KW-1185">Reference proteome</keyword>
<accession>A0AAD4ZBC9</accession>
<evidence type="ECO:0000313" key="1">
    <source>
        <dbReference type="EMBL" id="KAI5339414.1"/>
    </source>
</evidence>